<evidence type="ECO:0000256" key="8">
    <source>
        <dbReference type="SAM" id="Coils"/>
    </source>
</evidence>
<keyword evidence="11" id="KW-1185">Reference proteome</keyword>
<evidence type="ECO:0000256" key="1">
    <source>
        <dbReference type="ARBA" id="ARBA00005051"/>
    </source>
</evidence>
<proteinExistence type="predicted"/>
<keyword evidence="8" id="KW-0175">Coiled coil</keyword>
<keyword evidence="7" id="KW-0289">Folate biosynthesis</keyword>
<feature type="domain" description="7,8-dihydro-6-hydroxymethylpterin-pyrophosphokinase" evidence="9">
    <location>
        <begin position="85"/>
        <end position="96"/>
    </location>
</feature>
<evidence type="ECO:0000313" key="10">
    <source>
        <dbReference type="EMBL" id="MCV2883342.1"/>
    </source>
</evidence>
<dbReference type="RefSeq" id="WP_263710543.1">
    <property type="nucleotide sequence ID" value="NZ_JAOWKX010000001.1"/>
</dbReference>
<dbReference type="Pfam" id="PF01288">
    <property type="entry name" value="HPPK"/>
    <property type="match status" value="1"/>
</dbReference>
<evidence type="ECO:0000313" key="11">
    <source>
        <dbReference type="Proteomes" id="UP001652504"/>
    </source>
</evidence>
<feature type="coiled-coil region" evidence="8">
    <location>
        <begin position="56"/>
        <end position="83"/>
    </location>
</feature>
<sequence>MHQIYISVGSNVDRETNTRNGVRALLSEFENVEVSTVYESEAVGFNGNPFYNLVVKAATDKSLEEVEATLKGIESENGRQRGEKKFAPRTLDLDLLFYDRVVCDAPVQLPRDEICTNAFVLLPLSELAPEMIHPVTDTRLSDMWKHYHNPKQKLWAIDFNWSDTLP</sequence>
<dbReference type="EMBL" id="JAOWKX010000001">
    <property type="protein sequence ID" value="MCV2883342.1"/>
    <property type="molecule type" value="Genomic_DNA"/>
</dbReference>
<organism evidence="10 11">
    <name type="scientific">Fluctibacter corallii</name>
    <dbReference type="NCBI Taxonomy" id="2984329"/>
    <lineage>
        <taxon>Bacteria</taxon>
        <taxon>Pseudomonadati</taxon>
        <taxon>Pseudomonadota</taxon>
        <taxon>Gammaproteobacteria</taxon>
        <taxon>Alteromonadales</taxon>
        <taxon>Alteromonadaceae</taxon>
        <taxon>Fluctibacter</taxon>
    </lineage>
</organism>
<dbReference type="Gene3D" id="3.30.70.560">
    <property type="entry name" value="7,8-Dihydro-6-hydroxymethylpterin-pyrophosphokinase HPPK"/>
    <property type="match status" value="1"/>
</dbReference>
<dbReference type="InterPro" id="IPR035907">
    <property type="entry name" value="Hppk_sf"/>
</dbReference>
<evidence type="ECO:0000256" key="4">
    <source>
        <dbReference type="ARBA" id="ARBA00022741"/>
    </source>
</evidence>
<evidence type="ECO:0000256" key="2">
    <source>
        <dbReference type="ARBA" id="ARBA00013253"/>
    </source>
</evidence>
<protein>
    <recommendedName>
        <fullName evidence="2">2-amino-4-hydroxy-6-hydroxymethyldihydropteridine diphosphokinase</fullName>
        <ecNumber evidence="2">2.7.6.3</ecNumber>
    </recommendedName>
</protein>
<dbReference type="PANTHER" id="PTHR43071">
    <property type="entry name" value="2-AMINO-4-HYDROXY-6-HYDROXYMETHYLDIHYDROPTERIDINE PYROPHOSPHOKINASE"/>
    <property type="match status" value="1"/>
</dbReference>
<dbReference type="PROSITE" id="PS00794">
    <property type="entry name" value="HPPK"/>
    <property type="match status" value="1"/>
</dbReference>
<evidence type="ECO:0000256" key="6">
    <source>
        <dbReference type="ARBA" id="ARBA00022840"/>
    </source>
</evidence>
<keyword evidence="4" id="KW-0547">Nucleotide-binding</keyword>
<evidence type="ECO:0000256" key="7">
    <source>
        <dbReference type="ARBA" id="ARBA00022909"/>
    </source>
</evidence>
<dbReference type="GO" id="GO:0003848">
    <property type="term" value="F:2-amino-4-hydroxy-6-hydroxymethyldihydropteridine diphosphokinase activity"/>
    <property type="evidence" value="ECO:0007669"/>
    <property type="project" value="UniProtKB-EC"/>
</dbReference>
<keyword evidence="5" id="KW-0418">Kinase</keyword>
<dbReference type="NCBIfam" id="TIGR01498">
    <property type="entry name" value="folK"/>
    <property type="match status" value="1"/>
</dbReference>
<name>A0ABT3A509_9ALTE</name>
<keyword evidence="6" id="KW-0067">ATP-binding</keyword>
<evidence type="ECO:0000259" key="9">
    <source>
        <dbReference type="PROSITE" id="PS00794"/>
    </source>
</evidence>
<comment type="pathway">
    <text evidence="1">Cofactor biosynthesis; tetrahydrofolate biosynthesis; 2-amino-4-hydroxy-6-hydroxymethyl-7,8-dihydropteridine diphosphate from 7,8-dihydroneopterin triphosphate: step 4/4.</text>
</comment>
<dbReference type="SUPFAM" id="SSF55083">
    <property type="entry name" value="6-hydroxymethyl-7,8-dihydropterin pyrophosphokinase, HPPK"/>
    <property type="match status" value="1"/>
</dbReference>
<dbReference type="PANTHER" id="PTHR43071:SF2">
    <property type="entry name" value="2-AMINO-4-HYDROXY-6-HYDROXYMETHYLDIHYDROPTERIDINE PYROPHOSPHOKINASE"/>
    <property type="match status" value="1"/>
</dbReference>
<dbReference type="InterPro" id="IPR000550">
    <property type="entry name" value="Hppk"/>
</dbReference>
<reference evidence="10 11" key="1">
    <citation type="submission" date="2022-10" db="EMBL/GenBank/DDBJ databases">
        <title>Aestuariibacter sp. AA17 isolated from Montipora capitata coral fragment.</title>
        <authorList>
            <person name="Emsley S.A."/>
            <person name="Pfannmuller K.M."/>
            <person name="Loughran R.M."/>
            <person name="Shlafstein M."/>
            <person name="Papke E."/>
            <person name="Saw J.H."/>
            <person name="Ushijima B."/>
            <person name="Videau P."/>
        </authorList>
    </citation>
    <scope>NUCLEOTIDE SEQUENCE [LARGE SCALE GENOMIC DNA]</scope>
    <source>
        <strain evidence="10 11">AA17</strain>
    </source>
</reference>
<gene>
    <name evidence="10" type="primary">folK</name>
    <name evidence="10" type="ORF">OE749_01355</name>
</gene>
<evidence type="ECO:0000256" key="5">
    <source>
        <dbReference type="ARBA" id="ARBA00022777"/>
    </source>
</evidence>
<accession>A0ABT3A509</accession>
<dbReference type="CDD" id="cd00483">
    <property type="entry name" value="HPPK"/>
    <property type="match status" value="1"/>
</dbReference>
<keyword evidence="3 10" id="KW-0808">Transferase</keyword>
<comment type="caution">
    <text evidence="10">The sequence shown here is derived from an EMBL/GenBank/DDBJ whole genome shotgun (WGS) entry which is preliminary data.</text>
</comment>
<dbReference type="Proteomes" id="UP001652504">
    <property type="component" value="Unassembled WGS sequence"/>
</dbReference>
<dbReference type="EC" id="2.7.6.3" evidence="2"/>
<evidence type="ECO:0000256" key="3">
    <source>
        <dbReference type="ARBA" id="ARBA00022679"/>
    </source>
</evidence>